<dbReference type="PANTHER" id="PTHR10334">
    <property type="entry name" value="CYSTEINE-RICH SECRETORY PROTEIN-RELATED"/>
    <property type="match status" value="1"/>
</dbReference>
<dbReference type="AlphaFoldDB" id="A0A0K0FN05"/>
<evidence type="ECO:0000313" key="2">
    <source>
        <dbReference type="Proteomes" id="UP000035680"/>
    </source>
</evidence>
<keyword evidence="2" id="KW-1185">Reference proteome</keyword>
<evidence type="ECO:0000313" key="3">
    <source>
        <dbReference type="WBParaSite" id="SVE_1038400.1"/>
    </source>
</evidence>
<proteinExistence type="predicted"/>
<dbReference type="Pfam" id="PF00188">
    <property type="entry name" value="CAP"/>
    <property type="match status" value="1"/>
</dbReference>
<dbReference type="SMART" id="SM00198">
    <property type="entry name" value="SCP"/>
    <property type="match status" value="1"/>
</dbReference>
<dbReference type="Pfam" id="PF24100">
    <property type="entry name" value="DUF7381"/>
    <property type="match status" value="1"/>
</dbReference>
<evidence type="ECO:0000259" key="1">
    <source>
        <dbReference type="SMART" id="SM00198"/>
    </source>
</evidence>
<dbReference type="STRING" id="75913.A0A0K0FN05"/>
<name>A0A0K0FN05_STRVS</name>
<feature type="domain" description="SCP" evidence="1">
    <location>
        <begin position="229"/>
        <end position="357"/>
    </location>
</feature>
<reference evidence="2" key="1">
    <citation type="submission" date="2014-07" db="EMBL/GenBank/DDBJ databases">
        <authorList>
            <person name="Martin A.A"/>
            <person name="De Silva N."/>
        </authorList>
    </citation>
    <scope>NUCLEOTIDE SEQUENCE</scope>
</reference>
<protein>
    <submittedName>
        <fullName evidence="3">SCP domain-containing protein</fullName>
    </submittedName>
</protein>
<dbReference type="SUPFAM" id="SSF55797">
    <property type="entry name" value="PR-1-like"/>
    <property type="match status" value="1"/>
</dbReference>
<sequence length="372" mass="43883">MKFILYNLFYIIPIIFQIDANSIVIEVAHKIISNKYFFYYDYTTFSRKEDLSYHIVENNPQLAGKEIIIKIVGIINKYNKVSISYSSNFYRTCLPNINKSGSKIQFSSIKHVKDNTIVTFSFKGNTKFECNGRRVPSLREFAQCVLKKRHVTFDLGCLTLGNKNEHMICNKRYSMNSIIENEEICEKPDTLLFILEGKLGRNSFSSLIWKKIWINRFSYGCYSYMNFKLLKERFLREINAYRTAHKVYPLVENLQISKEAQKRAEEIASQKRIMSIEISDYNQIIGSSNLIYAPLMVKKWYDEVLFYNFKFPFFTNRVSNFVKIVWKSTTHIGIGIVKHKCKIFVVLKFSPKIRNTYNFISNIKSRRTNNLF</sequence>
<dbReference type="InterPro" id="IPR035940">
    <property type="entry name" value="CAP_sf"/>
</dbReference>
<reference evidence="3" key="2">
    <citation type="submission" date="2015-08" db="UniProtKB">
        <authorList>
            <consortium name="WormBaseParasite"/>
        </authorList>
    </citation>
    <scope>IDENTIFICATION</scope>
</reference>
<dbReference type="InterPro" id="IPR014044">
    <property type="entry name" value="CAP_dom"/>
</dbReference>
<dbReference type="Proteomes" id="UP000035680">
    <property type="component" value="Unassembled WGS sequence"/>
</dbReference>
<dbReference type="WBParaSite" id="SVE_1038400.1">
    <property type="protein sequence ID" value="SVE_1038400.1"/>
    <property type="gene ID" value="SVE_1038400"/>
</dbReference>
<organism evidence="2 3">
    <name type="scientific">Strongyloides venezuelensis</name>
    <name type="common">Threadworm</name>
    <dbReference type="NCBI Taxonomy" id="75913"/>
    <lineage>
        <taxon>Eukaryota</taxon>
        <taxon>Metazoa</taxon>
        <taxon>Ecdysozoa</taxon>
        <taxon>Nematoda</taxon>
        <taxon>Chromadorea</taxon>
        <taxon>Rhabditida</taxon>
        <taxon>Tylenchina</taxon>
        <taxon>Panagrolaimomorpha</taxon>
        <taxon>Strongyloidoidea</taxon>
        <taxon>Strongyloididae</taxon>
        <taxon>Strongyloides</taxon>
    </lineage>
</organism>
<dbReference type="Gene3D" id="3.40.33.10">
    <property type="entry name" value="CAP"/>
    <property type="match status" value="1"/>
</dbReference>
<dbReference type="InterPro" id="IPR001283">
    <property type="entry name" value="CRISP-related"/>
</dbReference>
<accession>A0A0K0FN05</accession>
<dbReference type="InterPro" id="IPR055805">
    <property type="entry name" value="DUF7381"/>
</dbReference>